<dbReference type="Proteomes" id="UP000327236">
    <property type="component" value="Unassembled WGS sequence"/>
</dbReference>
<dbReference type="RefSeq" id="WP_006585255.1">
    <property type="nucleotide sequence ID" value="NZ_CATOUW010000006.1"/>
</dbReference>
<protein>
    <submittedName>
        <fullName evidence="1">Uncharacterized protein</fullName>
    </submittedName>
</protein>
<name>A0A5N1I9M6_LACJE</name>
<dbReference type="KEGG" id="lje:BUE77_01555"/>
<proteinExistence type="predicted"/>
<evidence type="ECO:0000313" key="1">
    <source>
        <dbReference type="EMBL" id="KAA9320657.1"/>
    </source>
</evidence>
<comment type="caution">
    <text evidence="1">The sequence shown here is derived from an EMBL/GenBank/DDBJ whole genome shotgun (WGS) entry which is preliminary data.</text>
</comment>
<dbReference type="AlphaFoldDB" id="A0A5N1I9M6"/>
<organism evidence="1 2">
    <name type="scientific">Lactobacillus jensenii</name>
    <dbReference type="NCBI Taxonomy" id="109790"/>
    <lineage>
        <taxon>Bacteria</taxon>
        <taxon>Bacillati</taxon>
        <taxon>Bacillota</taxon>
        <taxon>Bacilli</taxon>
        <taxon>Lactobacillales</taxon>
        <taxon>Lactobacillaceae</taxon>
        <taxon>Lactobacillus</taxon>
    </lineage>
</organism>
<sequence>MFATELYRDVDKTLVQLLKIFISKFQSNCELHIRSESYDLFNDFIIKSYKLEHSKRYSISELAKVLRNAKIPDETISYLITRYIDGLYLLAHSNKKEQGFIP</sequence>
<gene>
    <name evidence="1" type="ORF">F6H94_07620</name>
</gene>
<dbReference type="EMBL" id="VYWW01000042">
    <property type="protein sequence ID" value="KAA9320657.1"/>
    <property type="molecule type" value="Genomic_DNA"/>
</dbReference>
<evidence type="ECO:0000313" key="2">
    <source>
        <dbReference type="Proteomes" id="UP000327236"/>
    </source>
</evidence>
<accession>A0A5N1I9M6</accession>
<dbReference type="OrthoDB" id="9968420at2"/>
<reference evidence="1 2" key="1">
    <citation type="submission" date="2019-09" db="EMBL/GenBank/DDBJ databases">
        <title>Draft genome sequence assemblies of isolates from the urinary tract.</title>
        <authorList>
            <person name="Mores C.R."/>
            <person name="Putonti C."/>
            <person name="Wolfe A.J."/>
        </authorList>
    </citation>
    <scope>NUCLEOTIDE SEQUENCE [LARGE SCALE GENOMIC DNA]</scope>
    <source>
        <strain evidence="1 2">UMB246</strain>
    </source>
</reference>